<evidence type="ECO:0000313" key="19">
    <source>
        <dbReference type="Proteomes" id="UP000199657"/>
    </source>
</evidence>
<feature type="binding site" evidence="16">
    <location>
        <position position="31"/>
    </location>
    <ligand>
        <name>Mg(2+)</name>
        <dbReference type="ChEBI" id="CHEBI:18420"/>
    </ligand>
</feature>
<keyword evidence="6 16" id="KW-0808">Transferase</keyword>
<comment type="function">
    <text evidence="16">Poorly processive, error-prone DNA polymerase involved in untargeted mutagenesis. Copies undamaged DNA at stalled replication forks, which arise in vivo from mismatched or misaligned primer ends. These misaligned primers can be extended by PolIV. Exhibits no 3'-5' exonuclease (proofreading) activity. May be involved in translesional synthesis, in conjunction with the beta clamp from PolIII.</text>
</comment>
<evidence type="ECO:0000256" key="2">
    <source>
        <dbReference type="ARBA" id="ARBA00010945"/>
    </source>
</evidence>
<dbReference type="Gene3D" id="3.30.1490.100">
    <property type="entry name" value="DNA polymerase, Y-family, little finger domain"/>
    <property type="match status" value="1"/>
</dbReference>
<dbReference type="PROSITE" id="PS50173">
    <property type="entry name" value="UMUC"/>
    <property type="match status" value="1"/>
</dbReference>
<dbReference type="EMBL" id="FOEG01000004">
    <property type="protein sequence ID" value="SEO90027.1"/>
    <property type="molecule type" value="Genomic_DNA"/>
</dbReference>
<evidence type="ECO:0000256" key="12">
    <source>
        <dbReference type="ARBA" id="ARBA00022932"/>
    </source>
</evidence>
<dbReference type="InterPro" id="IPR022880">
    <property type="entry name" value="DNApol_IV"/>
</dbReference>
<keyword evidence="14 16" id="KW-0234">DNA repair</keyword>
<evidence type="ECO:0000256" key="13">
    <source>
        <dbReference type="ARBA" id="ARBA00023125"/>
    </source>
</evidence>
<feature type="active site" evidence="16">
    <location>
        <position position="127"/>
    </location>
</feature>
<dbReference type="GO" id="GO:0042276">
    <property type="term" value="P:error-prone translesion synthesis"/>
    <property type="evidence" value="ECO:0007669"/>
    <property type="project" value="TreeGrafter"/>
</dbReference>
<dbReference type="EC" id="2.7.7.7" evidence="16"/>
<feature type="domain" description="UmuC" evidence="17">
    <location>
        <begin position="27"/>
        <end position="208"/>
    </location>
</feature>
<dbReference type="InterPro" id="IPR017961">
    <property type="entry name" value="DNA_pol_Y-fam_little_finger"/>
</dbReference>
<dbReference type="GO" id="GO:0006281">
    <property type="term" value="P:DNA repair"/>
    <property type="evidence" value="ECO:0007669"/>
    <property type="project" value="UniProtKB-UniRule"/>
</dbReference>
<evidence type="ECO:0000256" key="7">
    <source>
        <dbReference type="ARBA" id="ARBA00022695"/>
    </source>
</evidence>
<dbReference type="FunFam" id="3.40.1170.60:FF:000001">
    <property type="entry name" value="DNA polymerase IV"/>
    <property type="match status" value="1"/>
</dbReference>
<dbReference type="Pfam" id="PF21999">
    <property type="entry name" value="IMS_HHH_1"/>
    <property type="match status" value="1"/>
</dbReference>
<keyword evidence="4 16" id="KW-0515">Mutator protein</keyword>
<evidence type="ECO:0000256" key="4">
    <source>
        <dbReference type="ARBA" id="ARBA00022457"/>
    </source>
</evidence>
<dbReference type="Gene3D" id="3.40.1170.60">
    <property type="match status" value="1"/>
</dbReference>
<evidence type="ECO:0000256" key="3">
    <source>
        <dbReference type="ARBA" id="ARBA00011245"/>
    </source>
</evidence>
<evidence type="ECO:0000256" key="14">
    <source>
        <dbReference type="ARBA" id="ARBA00023204"/>
    </source>
</evidence>
<dbReference type="PANTHER" id="PTHR11076:SF33">
    <property type="entry name" value="DNA POLYMERASE KAPPA"/>
    <property type="match status" value="1"/>
</dbReference>
<dbReference type="SUPFAM" id="SSF56672">
    <property type="entry name" value="DNA/RNA polymerases"/>
    <property type="match status" value="1"/>
</dbReference>
<protein>
    <recommendedName>
        <fullName evidence="16">DNA polymerase IV</fullName>
        <shortName evidence="16">Pol IV</shortName>
        <ecNumber evidence="16">2.7.7.7</ecNumber>
    </recommendedName>
</protein>
<dbReference type="InterPro" id="IPR043502">
    <property type="entry name" value="DNA/RNA_pol_sf"/>
</dbReference>
<keyword evidence="10 16" id="KW-0227">DNA damage</keyword>
<organism evidence="18 19">
    <name type="scientific">Aquisalimonas asiatica</name>
    <dbReference type="NCBI Taxonomy" id="406100"/>
    <lineage>
        <taxon>Bacteria</taxon>
        <taxon>Pseudomonadati</taxon>
        <taxon>Pseudomonadota</taxon>
        <taxon>Gammaproteobacteria</taxon>
        <taxon>Chromatiales</taxon>
        <taxon>Ectothiorhodospiraceae</taxon>
        <taxon>Aquisalimonas</taxon>
    </lineage>
</organism>
<dbReference type="InterPro" id="IPR043128">
    <property type="entry name" value="Rev_trsase/Diguanyl_cyclase"/>
</dbReference>
<feature type="binding site" evidence="16">
    <location>
        <position position="126"/>
    </location>
    <ligand>
        <name>Mg(2+)</name>
        <dbReference type="ChEBI" id="CHEBI:18420"/>
    </ligand>
</feature>
<dbReference type="FunFam" id="3.30.1490.100:FF:000004">
    <property type="entry name" value="DNA polymerase IV"/>
    <property type="match status" value="1"/>
</dbReference>
<evidence type="ECO:0000256" key="10">
    <source>
        <dbReference type="ARBA" id="ARBA00022763"/>
    </source>
</evidence>
<dbReference type="AlphaFoldDB" id="A0A1H8TGL1"/>
<dbReference type="NCBIfam" id="NF002677">
    <property type="entry name" value="PRK02406.1"/>
    <property type="match status" value="1"/>
</dbReference>
<gene>
    <name evidence="16" type="primary">dinB</name>
    <name evidence="18" type="ORF">SAMN04488052_104163</name>
</gene>
<accession>A0A1H8TGL1</accession>
<keyword evidence="19" id="KW-1185">Reference proteome</keyword>
<dbReference type="GO" id="GO:0003684">
    <property type="term" value="F:damaged DNA binding"/>
    <property type="evidence" value="ECO:0007669"/>
    <property type="project" value="InterPro"/>
</dbReference>
<sequence length="377" mass="41243">MVAATGPDGRPPTRVESARMTAEHRKILHVDMDAFYASVEQRDDTSLRGRAVVVGGSPDGRGVVAAASYEARRYGIHSAMPAARAIRLCPDAVFIRPRFDVYRAISRQIRAIFFDYTALVEPLSLDEAYLDVTDTPGFEGSATRVAHTIRARVREETGLTCSAGVSYNKFLAKQASDLDKPDGLTVITPDQGAAFVADLPVGRFHGVGRATEARMHGLGIHTGADLRQWDLVALQQAFGKRAPFYYGIARGIDERPVQPVRERKSVGSETTFRRDLAARADMLAALEPLAAKVAASLAEKGLQARTLTLKVKYADFEQITRRRTGRLPMREAADMLPVLDVLLEETDVDRRAVRLLGVTASGLEARDLEAGRQMALL</sequence>
<dbReference type="Pfam" id="PF11799">
    <property type="entry name" value="IMS_C"/>
    <property type="match status" value="1"/>
</dbReference>
<evidence type="ECO:0000256" key="16">
    <source>
        <dbReference type="HAMAP-Rule" id="MF_01113"/>
    </source>
</evidence>
<feature type="site" description="Substrate discrimination" evidence="16">
    <location>
        <position position="36"/>
    </location>
</feature>
<dbReference type="CDD" id="cd03586">
    <property type="entry name" value="PolY_Pol_IV_kappa"/>
    <property type="match status" value="1"/>
</dbReference>
<evidence type="ECO:0000256" key="1">
    <source>
        <dbReference type="ARBA" id="ARBA00004496"/>
    </source>
</evidence>
<comment type="cofactor">
    <cofactor evidence="16">
        <name>Mg(2+)</name>
        <dbReference type="ChEBI" id="CHEBI:18420"/>
    </cofactor>
    <text evidence="16">Binds 2 magnesium ions per subunit.</text>
</comment>
<dbReference type="GO" id="GO:0003887">
    <property type="term" value="F:DNA-directed DNA polymerase activity"/>
    <property type="evidence" value="ECO:0007669"/>
    <property type="project" value="UniProtKB-UniRule"/>
</dbReference>
<keyword evidence="5 16" id="KW-0963">Cytoplasm</keyword>
<keyword evidence="11 16" id="KW-0460">Magnesium</keyword>
<keyword evidence="9 16" id="KW-0479">Metal-binding</keyword>
<dbReference type="PANTHER" id="PTHR11076">
    <property type="entry name" value="DNA REPAIR POLYMERASE UMUC / TRANSFERASE FAMILY MEMBER"/>
    <property type="match status" value="1"/>
</dbReference>
<dbReference type="GO" id="GO:0006261">
    <property type="term" value="P:DNA-templated DNA replication"/>
    <property type="evidence" value="ECO:0007669"/>
    <property type="project" value="UniProtKB-UniRule"/>
</dbReference>
<dbReference type="STRING" id="406100.SAMN04488052_104163"/>
<keyword evidence="7 16" id="KW-0548">Nucleotidyltransferase</keyword>
<comment type="subcellular location">
    <subcellularLocation>
        <location evidence="1 16">Cytoplasm</location>
    </subcellularLocation>
</comment>
<evidence type="ECO:0000256" key="9">
    <source>
        <dbReference type="ARBA" id="ARBA00022723"/>
    </source>
</evidence>
<evidence type="ECO:0000256" key="11">
    <source>
        <dbReference type="ARBA" id="ARBA00022842"/>
    </source>
</evidence>
<dbReference type="GO" id="GO:0005829">
    <property type="term" value="C:cytosol"/>
    <property type="evidence" value="ECO:0007669"/>
    <property type="project" value="TreeGrafter"/>
</dbReference>
<evidence type="ECO:0000313" key="18">
    <source>
        <dbReference type="EMBL" id="SEO90027.1"/>
    </source>
</evidence>
<evidence type="ECO:0000256" key="8">
    <source>
        <dbReference type="ARBA" id="ARBA00022705"/>
    </source>
</evidence>
<dbReference type="Proteomes" id="UP000199657">
    <property type="component" value="Unassembled WGS sequence"/>
</dbReference>
<dbReference type="InterPro" id="IPR050116">
    <property type="entry name" value="DNA_polymerase-Y"/>
</dbReference>
<dbReference type="HAMAP" id="MF_01113">
    <property type="entry name" value="DNApol_IV"/>
    <property type="match status" value="1"/>
</dbReference>
<dbReference type="InterPro" id="IPR001126">
    <property type="entry name" value="UmuC"/>
</dbReference>
<dbReference type="GO" id="GO:0009432">
    <property type="term" value="P:SOS response"/>
    <property type="evidence" value="ECO:0007669"/>
    <property type="project" value="TreeGrafter"/>
</dbReference>
<comment type="similarity">
    <text evidence="2 16">Belongs to the DNA polymerase type-Y family.</text>
</comment>
<reference evidence="18 19" key="1">
    <citation type="submission" date="2016-10" db="EMBL/GenBank/DDBJ databases">
        <authorList>
            <person name="de Groot N.N."/>
        </authorList>
    </citation>
    <scope>NUCLEOTIDE SEQUENCE [LARGE SCALE GENOMIC DNA]</scope>
    <source>
        <strain evidence="18 19">CGMCC 1.6291</strain>
    </source>
</reference>
<evidence type="ECO:0000256" key="6">
    <source>
        <dbReference type="ARBA" id="ARBA00022679"/>
    </source>
</evidence>
<dbReference type="InterPro" id="IPR036775">
    <property type="entry name" value="DNA_pol_Y-fam_lit_finger_sf"/>
</dbReference>
<keyword evidence="13 16" id="KW-0238">DNA-binding</keyword>
<evidence type="ECO:0000259" key="17">
    <source>
        <dbReference type="PROSITE" id="PS50173"/>
    </source>
</evidence>
<comment type="catalytic activity">
    <reaction evidence="15 16">
        <text>DNA(n) + a 2'-deoxyribonucleoside 5'-triphosphate = DNA(n+1) + diphosphate</text>
        <dbReference type="Rhea" id="RHEA:22508"/>
        <dbReference type="Rhea" id="RHEA-COMP:17339"/>
        <dbReference type="Rhea" id="RHEA-COMP:17340"/>
        <dbReference type="ChEBI" id="CHEBI:33019"/>
        <dbReference type="ChEBI" id="CHEBI:61560"/>
        <dbReference type="ChEBI" id="CHEBI:173112"/>
        <dbReference type="EC" id="2.7.7.7"/>
    </reaction>
</comment>
<evidence type="ECO:0000256" key="15">
    <source>
        <dbReference type="ARBA" id="ARBA00049244"/>
    </source>
</evidence>
<dbReference type="Gene3D" id="3.30.70.270">
    <property type="match status" value="1"/>
</dbReference>
<name>A0A1H8TGL1_9GAMM</name>
<dbReference type="Pfam" id="PF00817">
    <property type="entry name" value="IMS"/>
    <property type="match status" value="1"/>
</dbReference>
<keyword evidence="8 16" id="KW-0235">DNA replication</keyword>
<comment type="subunit">
    <text evidence="3 16">Monomer.</text>
</comment>
<dbReference type="SUPFAM" id="SSF100879">
    <property type="entry name" value="Lesion bypass DNA polymerase (Y-family), little finger domain"/>
    <property type="match status" value="1"/>
</dbReference>
<evidence type="ECO:0000256" key="5">
    <source>
        <dbReference type="ARBA" id="ARBA00022490"/>
    </source>
</evidence>
<dbReference type="GO" id="GO:0000287">
    <property type="term" value="F:magnesium ion binding"/>
    <property type="evidence" value="ECO:0007669"/>
    <property type="project" value="UniProtKB-UniRule"/>
</dbReference>
<keyword evidence="12 16" id="KW-0239">DNA-directed DNA polymerase</keyword>
<dbReference type="Gene3D" id="1.10.150.20">
    <property type="entry name" value="5' to 3' exonuclease, C-terminal subdomain"/>
    <property type="match status" value="1"/>
</dbReference>
<dbReference type="InterPro" id="IPR053848">
    <property type="entry name" value="IMS_HHH_1"/>
</dbReference>
<proteinExistence type="inferred from homology"/>